<evidence type="ECO:0000313" key="1">
    <source>
        <dbReference type="EMBL" id="KAK5091052.1"/>
    </source>
</evidence>
<reference evidence="1 2" key="1">
    <citation type="submission" date="2023-08" db="EMBL/GenBank/DDBJ databases">
        <title>Black Yeasts Isolated from many extreme environments.</title>
        <authorList>
            <person name="Coleine C."/>
            <person name="Stajich J.E."/>
            <person name="Selbmann L."/>
        </authorList>
    </citation>
    <scope>NUCLEOTIDE SEQUENCE [LARGE SCALE GENOMIC DNA]</scope>
    <source>
        <strain evidence="1 2">CCFEE 5910</strain>
    </source>
</reference>
<evidence type="ECO:0008006" key="3">
    <source>
        <dbReference type="Google" id="ProtNLM"/>
    </source>
</evidence>
<accession>A0AAN7YEX0</accession>
<protein>
    <recommendedName>
        <fullName evidence="3">F-box protein</fullName>
    </recommendedName>
</protein>
<dbReference type="Proteomes" id="UP001309876">
    <property type="component" value="Unassembled WGS sequence"/>
</dbReference>
<name>A0AAN7YEX0_9EURO</name>
<dbReference type="AlphaFoldDB" id="A0AAN7YEX0"/>
<dbReference type="EMBL" id="JAVRRJ010000001">
    <property type="protein sequence ID" value="KAK5091052.1"/>
    <property type="molecule type" value="Genomic_DNA"/>
</dbReference>
<comment type="caution">
    <text evidence="1">The sequence shown here is derived from an EMBL/GenBank/DDBJ whole genome shotgun (WGS) entry which is preliminary data.</text>
</comment>
<gene>
    <name evidence="1" type="ORF">LTR05_001232</name>
</gene>
<sequence>MSSMDLECALLALPLEIRLQIWSLLLAPPAPLIMRSLFIRSGFQNVFMSQQAKRITVTLLLLCKQIAAEALPLLYAQPTWKASCRLEALASQIGTDNFGLIKRISVDADDLASVISSLVLDIQENEPKLRSSLVLAGVGLKTEPGFQGRIDSMIADSPASGFDLGASPPRSRRLRFSNLEALEVEAYQTIALTNRGSRRTRKEALRLCDFARQILLYHPVLNQLVQQGGFGRGGSDAIDLEMGRVRWRFLRSTGKERPSMTVHEHEVDLDQLEDMLRALIEMDDEDEINRRREKEGVAGWTEEGFRQYPYLSSL</sequence>
<keyword evidence="2" id="KW-1185">Reference proteome</keyword>
<evidence type="ECO:0000313" key="2">
    <source>
        <dbReference type="Proteomes" id="UP001309876"/>
    </source>
</evidence>
<proteinExistence type="predicted"/>
<organism evidence="1 2">
    <name type="scientific">Lithohypha guttulata</name>
    <dbReference type="NCBI Taxonomy" id="1690604"/>
    <lineage>
        <taxon>Eukaryota</taxon>
        <taxon>Fungi</taxon>
        <taxon>Dikarya</taxon>
        <taxon>Ascomycota</taxon>
        <taxon>Pezizomycotina</taxon>
        <taxon>Eurotiomycetes</taxon>
        <taxon>Chaetothyriomycetidae</taxon>
        <taxon>Chaetothyriales</taxon>
        <taxon>Trichomeriaceae</taxon>
        <taxon>Lithohypha</taxon>
    </lineage>
</organism>